<dbReference type="EMBL" id="FQZH01000001">
    <property type="protein sequence ID" value="SHI67550.1"/>
    <property type="molecule type" value="Genomic_DNA"/>
</dbReference>
<gene>
    <name evidence="2" type="ORF">SAMN05444337_0531</name>
</gene>
<dbReference type="Proteomes" id="UP000184232">
    <property type="component" value="Unassembled WGS sequence"/>
</dbReference>
<dbReference type="RefSeq" id="WP_072781378.1">
    <property type="nucleotide sequence ID" value="NZ_CP045292.1"/>
</dbReference>
<dbReference type="OrthoDB" id="1451250at2"/>
<evidence type="ECO:0000256" key="1">
    <source>
        <dbReference type="SAM" id="Coils"/>
    </source>
</evidence>
<accession>A0A1M6D2U2</accession>
<keyword evidence="1" id="KW-0175">Coiled coil</keyword>
<protein>
    <submittedName>
        <fullName evidence="2">Uncharacterized protein</fullName>
    </submittedName>
</protein>
<evidence type="ECO:0000313" key="3">
    <source>
        <dbReference type="Proteomes" id="UP000184232"/>
    </source>
</evidence>
<reference evidence="2 3" key="1">
    <citation type="submission" date="2016-11" db="EMBL/GenBank/DDBJ databases">
        <authorList>
            <person name="Jaros S."/>
            <person name="Januszkiewicz K."/>
            <person name="Wedrychowicz H."/>
        </authorList>
    </citation>
    <scope>NUCLEOTIDE SEQUENCE [LARGE SCALE GENOMIC DNA]</scope>
    <source>
        <strain evidence="2 3">DSM 22807</strain>
    </source>
</reference>
<sequence length="77" mass="9547">METLLKQLENELKTLKKERKEMRRISTNKGFYKEYFLLLPHHETQEETFNHVNNKYFQYFGELKYKDFQSFKTSNNC</sequence>
<keyword evidence="3" id="KW-1185">Reference proteome</keyword>
<evidence type="ECO:0000313" key="2">
    <source>
        <dbReference type="EMBL" id="SHI67550.1"/>
    </source>
</evidence>
<dbReference type="STRING" id="683124.SAMN05444337_0531"/>
<name>A0A1M6D2U2_9FLAO</name>
<proteinExistence type="predicted"/>
<dbReference type="AlphaFoldDB" id="A0A1M6D2U2"/>
<feature type="coiled-coil region" evidence="1">
    <location>
        <begin position="1"/>
        <end position="28"/>
    </location>
</feature>
<organism evidence="2 3">
    <name type="scientific">Flavobacterium haoranii</name>
    <dbReference type="NCBI Taxonomy" id="683124"/>
    <lineage>
        <taxon>Bacteria</taxon>
        <taxon>Pseudomonadati</taxon>
        <taxon>Bacteroidota</taxon>
        <taxon>Flavobacteriia</taxon>
        <taxon>Flavobacteriales</taxon>
        <taxon>Flavobacteriaceae</taxon>
        <taxon>Flavobacterium</taxon>
    </lineage>
</organism>